<evidence type="ECO:0000313" key="2">
    <source>
        <dbReference type="EMBL" id="PAD79439.1"/>
    </source>
</evidence>
<dbReference type="HAMAP" id="MF_01506">
    <property type="entry name" value="Tlp"/>
    <property type="match status" value="1"/>
</dbReference>
<evidence type="ECO:0000313" key="3">
    <source>
        <dbReference type="Proteomes" id="UP000215596"/>
    </source>
</evidence>
<dbReference type="InterPro" id="IPR017524">
    <property type="entry name" value="SASP_thioredoxin-like"/>
</dbReference>
<protein>
    <submittedName>
        <fullName evidence="2">Small acid-soluble spore protein Tlp</fullName>
    </submittedName>
</protein>
<evidence type="ECO:0000256" key="1">
    <source>
        <dbReference type="SAM" id="MobiDB-lite"/>
    </source>
</evidence>
<dbReference type="AlphaFoldDB" id="A0A268F254"/>
<dbReference type="RefSeq" id="WP_095263759.1">
    <property type="nucleotide sequence ID" value="NZ_NPBY01000012.1"/>
</dbReference>
<name>A0A268F254_9BACL</name>
<reference evidence="2 3" key="1">
    <citation type="submission" date="2017-07" db="EMBL/GenBank/DDBJ databases">
        <title>Isolation and whole genome analysis of endospore-forming bacteria from heroin.</title>
        <authorList>
            <person name="Kalinowski J."/>
            <person name="Ahrens B."/>
            <person name="Al-Dilaimi A."/>
            <person name="Winkler A."/>
            <person name="Wibberg D."/>
            <person name="Schleenbecker U."/>
            <person name="Ruckert C."/>
            <person name="Wolfel R."/>
            <person name="Grass G."/>
        </authorList>
    </citation>
    <scope>NUCLEOTIDE SEQUENCE [LARGE SCALE GENOMIC DNA]</scope>
    <source>
        <strain evidence="2 3">7537-G1</strain>
    </source>
</reference>
<feature type="region of interest" description="Disordered" evidence="1">
    <location>
        <begin position="34"/>
        <end position="75"/>
    </location>
</feature>
<dbReference type="NCBIfam" id="TIGR03090">
    <property type="entry name" value="SASP_tlp"/>
    <property type="match status" value="1"/>
</dbReference>
<dbReference type="Proteomes" id="UP000215596">
    <property type="component" value="Unassembled WGS sequence"/>
</dbReference>
<dbReference type="Pfam" id="PF19824">
    <property type="entry name" value="Tlp"/>
    <property type="match status" value="1"/>
</dbReference>
<feature type="compositionally biased region" description="Basic and acidic residues" evidence="1">
    <location>
        <begin position="41"/>
        <end position="75"/>
    </location>
</feature>
<dbReference type="OrthoDB" id="1799076at2"/>
<gene>
    <name evidence="2" type="ORF">CHH67_04355</name>
</gene>
<comment type="caution">
    <text evidence="2">The sequence shown here is derived from an EMBL/GenBank/DDBJ whole genome shotgun (WGS) entry which is preliminary data.</text>
</comment>
<accession>A0A268F254</accession>
<sequence length="75" mass="9046">MAKPDNREDNVEHLQDAVQDTIENFREAEDYLEEFGDEIPAEEKEQIEERNTRRRESIAGFREEIKDEARHQRDQ</sequence>
<proteinExistence type="inferred from homology"/>
<dbReference type="EMBL" id="NPBY01000012">
    <property type="protein sequence ID" value="PAD79439.1"/>
    <property type="molecule type" value="Genomic_DNA"/>
</dbReference>
<organism evidence="2 3">
    <name type="scientific">Paenibacillus campinasensis</name>
    <dbReference type="NCBI Taxonomy" id="66347"/>
    <lineage>
        <taxon>Bacteria</taxon>
        <taxon>Bacillati</taxon>
        <taxon>Bacillota</taxon>
        <taxon>Bacilli</taxon>
        <taxon>Bacillales</taxon>
        <taxon>Paenibacillaceae</taxon>
        <taxon>Paenibacillus</taxon>
    </lineage>
</organism>